<dbReference type="EMBL" id="MHLP01000004">
    <property type="protein sequence ID" value="OGZ13758.1"/>
    <property type="molecule type" value="Genomic_DNA"/>
</dbReference>
<dbReference type="InterPro" id="IPR008965">
    <property type="entry name" value="CBM2/CBM3_carb-bd_dom_sf"/>
</dbReference>
<evidence type="ECO:0008006" key="4">
    <source>
        <dbReference type="Google" id="ProtNLM"/>
    </source>
</evidence>
<feature type="transmembrane region" description="Helical" evidence="1">
    <location>
        <begin position="398"/>
        <end position="419"/>
    </location>
</feature>
<evidence type="ECO:0000313" key="2">
    <source>
        <dbReference type="EMBL" id="OGZ13758.1"/>
    </source>
</evidence>
<dbReference type="GO" id="GO:0030246">
    <property type="term" value="F:carbohydrate binding"/>
    <property type="evidence" value="ECO:0007669"/>
    <property type="project" value="InterPro"/>
</dbReference>
<dbReference type="AlphaFoldDB" id="A0A1G2DLR7"/>
<feature type="transmembrane region" description="Helical" evidence="1">
    <location>
        <begin position="598"/>
        <end position="620"/>
    </location>
</feature>
<feature type="transmembrane region" description="Helical" evidence="1">
    <location>
        <begin position="453"/>
        <end position="472"/>
    </location>
</feature>
<dbReference type="Proteomes" id="UP000178534">
    <property type="component" value="Unassembled WGS sequence"/>
</dbReference>
<reference evidence="2 3" key="1">
    <citation type="journal article" date="2016" name="Nat. Commun.">
        <title>Thousands of microbial genomes shed light on interconnected biogeochemical processes in an aquifer system.</title>
        <authorList>
            <person name="Anantharaman K."/>
            <person name="Brown C.T."/>
            <person name="Hug L.A."/>
            <person name="Sharon I."/>
            <person name="Castelle C.J."/>
            <person name="Probst A.J."/>
            <person name="Thomas B.C."/>
            <person name="Singh A."/>
            <person name="Wilkins M.J."/>
            <person name="Karaoz U."/>
            <person name="Brodie E.L."/>
            <person name="Williams K.H."/>
            <person name="Hubbard S.S."/>
            <person name="Banfield J.F."/>
        </authorList>
    </citation>
    <scope>NUCLEOTIDE SEQUENCE [LARGE SCALE GENOMIC DNA]</scope>
</reference>
<dbReference type="Gene3D" id="2.60.40.680">
    <property type="match status" value="1"/>
</dbReference>
<dbReference type="SUPFAM" id="SSF49384">
    <property type="entry name" value="Carbohydrate-binding domain"/>
    <property type="match status" value="1"/>
</dbReference>
<dbReference type="STRING" id="1798665.A2942_02180"/>
<sequence length="707" mass="78969">MHNKQGLLTFALRAIDGNNLLRVNTIRAMLCFFALFFVFVPSKVEAAAFLLSPSSGTFTVGSTFDVQILLDTEGKSINALDVDLRFPPGQLQLVSPNTSVSIISLWTSQPQFNNESGRVHLQGGIPRGVNVNNALIAKLTFRVKSVGTAILTFSDVSKVLLNDGLGTDDLRRQENAVYTLVLPPPAGPIVVSETHPNQSEWYANPNILLSWANHDPIQGYSYIFDEEPISIPDDTSEGSRASIVYKSVPDGKHYFHIKAFREGSWGGITHFAVKTDTEPPAQFPLEILPGRRTNVRNPIVKFGTTDTLSGLTHYELKLVSLQPQNNGDGDPGTQFFFIEAESPYILPTLAVGSYDVFVRAYDKAGNYLEVVKRIVVTPRFFGFSSAEGLILGPLVVGWRWLLGALLFLVLVLGYIAYWFKKKHDAVHDAREAGTLPENVSQQLEELRRYKSKYGGVLVLLLFLAGSLFTLSGTQKAHAQVENTVDGVVELAPPYVTTLSKNITNNEIFYVGGETEIRGTTVTIFTQDLTSGETASYSVTSDKNGEWFYRHNSFLTPGKYVLWTQAKVGNLTSPPSAQMEMIVARAAIVFGVSRITFEALYLIAALFLLVVIMLLAIYTFYHAYHHRRKHQLLLQEVREAEESIKRGFAVIRRDIERELVVLKSGKQSRKPTPEEVAREEELYRDLKDAEQRIGKEVWDIEKLEEREE</sequence>
<name>A0A1G2DLR7_9BACT</name>
<comment type="caution">
    <text evidence="2">The sequence shown here is derived from an EMBL/GenBank/DDBJ whole genome shotgun (WGS) entry which is preliminary data.</text>
</comment>
<keyword evidence="1" id="KW-1133">Transmembrane helix</keyword>
<dbReference type="CDD" id="cd08547">
    <property type="entry name" value="Type_II_cohesin"/>
    <property type="match status" value="1"/>
</dbReference>
<proteinExistence type="predicted"/>
<keyword evidence="1" id="KW-0472">Membrane</keyword>
<evidence type="ECO:0000256" key="1">
    <source>
        <dbReference type="SAM" id="Phobius"/>
    </source>
</evidence>
<evidence type="ECO:0000313" key="3">
    <source>
        <dbReference type="Proteomes" id="UP000178534"/>
    </source>
</evidence>
<organism evidence="2 3">
    <name type="scientific">Candidatus Lloydbacteria bacterium RIFCSPLOWO2_01_FULL_50_20</name>
    <dbReference type="NCBI Taxonomy" id="1798665"/>
    <lineage>
        <taxon>Bacteria</taxon>
        <taxon>Candidatus Lloydiibacteriota</taxon>
    </lineage>
</organism>
<accession>A0A1G2DLR7</accession>
<gene>
    <name evidence="2" type="ORF">A2942_02180</name>
</gene>
<keyword evidence="1" id="KW-0812">Transmembrane</keyword>
<protein>
    <recommendedName>
        <fullName evidence="4">Cohesin domain-containing protein</fullName>
    </recommendedName>
</protein>